<dbReference type="AlphaFoldDB" id="A0A7W6AK96"/>
<protein>
    <submittedName>
        <fullName evidence="2">Uncharacterized protein</fullName>
    </submittedName>
</protein>
<organism evidence="2 3">
    <name type="scientific">Methylobacterium brachythecii</name>
    <dbReference type="NCBI Taxonomy" id="1176177"/>
    <lineage>
        <taxon>Bacteria</taxon>
        <taxon>Pseudomonadati</taxon>
        <taxon>Pseudomonadota</taxon>
        <taxon>Alphaproteobacteria</taxon>
        <taxon>Hyphomicrobiales</taxon>
        <taxon>Methylobacteriaceae</taxon>
        <taxon>Methylobacterium</taxon>
    </lineage>
</organism>
<reference evidence="1" key="1">
    <citation type="journal article" date="2014" name="Int. J. Syst. Evol. Microbiol.">
        <title>Complete genome of a new Firmicutes species belonging to the dominant human colonic microbiota ('Ruminococcus bicirculans') reveals two chromosomes and a selective capacity to utilize plant glucans.</title>
        <authorList>
            <consortium name="NISC Comparative Sequencing Program"/>
            <person name="Wegmann U."/>
            <person name="Louis P."/>
            <person name="Goesmann A."/>
            <person name="Henrissat B."/>
            <person name="Duncan S.H."/>
            <person name="Flint H.J."/>
        </authorList>
    </citation>
    <scope>NUCLEOTIDE SEQUENCE</scope>
    <source>
        <strain evidence="1">NBRC 107710</strain>
    </source>
</reference>
<dbReference type="EMBL" id="BSPG01000007">
    <property type="protein sequence ID" value="GLS43730.1"/>
    <property type="molecule type" value="Genomic_DNA"/>
</dbReference>
<sequence length="187" mass="20532">MAWFGKKTPGPAKVLTRWTPELWDDASGSGSRFDATVVIRAVKESGEWIHANRQMHHDVEYRGTLDRLPEHPLSEVPVDLRFDTQPHPYGSQHGDTQTLGLAYTGAYGDEKTGFPCLSVRIWGDESGAAAFEAAFMRALAAGLGGLRVWFSADWKAPTITASASGFAAIQPVSRIKYDQIIRLDGSR</sequence>
<keyword evidence="4" id="KW-1185">Reference proteome</keyword>
<dbReference type="RefSeq" id="WP_183505190.1">
    <property type="nucleotide sequence ID" value="NZ_BSPG01000007.1"/>
</dbReference>
<dbReference type="Proteomes" id="UP001156881">
    <property type="component" value="Unassembled WGS sequence"/>
</dbReference>
<accession>A0A7W6AK96</accession>
<evidence type="ECO:0000313" key="4">
    <source>
        <dbReference type="Proteomes" id="UP001156881"/>
    </source>
</evidence>
<dbReference type="EMBL" id="JACIDN010000004">
    <property type="protein sequence ID" value="MBB3902805.1"/>
    <property type="molecule type" value="Genomic_DNA"/>
</dbReference>
<evidence type="ECO:0000313" key="2">
    <source>
        <dbReference type="EMBL" id="MBB3902805.1"/>
    </source>
</evidence>
<reference evidence="1" key="4">
    <citation type="submission" date="2023-01" db="EMBL/GenBank/DDBJ databases">
        <title>Draft genome sequence of Methylobacterium brachythecii strain NBRC 107710.</title>
        <authorList>
            <person name="Sun Q."/>
            <person name="Mori K."/>
        </authorList>
    </citation>
    <scope>NUCLEOTIDE SEQUENCE</scope>
    <source>
        <strain evidence="1">NBRC 107710</strain>
    </source>
</reference>
<dbReference type="Proteomes" id="UP000517759">
    <property type="component" value="Unassembled WGS sequence"/>
</dbReference>
<evidence type="ECO:0000313" key="3">
    <source>
        <dbReference type="Proteomes" id="UP000517759"/>
    </source>
</evidence>
<gene>
    <name evidence="1" type="ORF">GCM10007884_17150</name>
    <name evidence="2" type="ORF">GGR33_002307</name>
</gene>
<name>A0A7W6AK96_9HYPH</name>
<reference evidence="4" key="2">
    <citation type="journal article" date="2019" name="Int. J. Syst. Evol. Microbiol.">
        <title>The Global Catalogue of Microorganisms (GCM) 10K type strain sequencing project: providing services to taxonomists for standard genome sequencing and annotation.</title>
        <authorList>
            <consortium name="The Broad Institute Genomics Platform"/>
            <consortium name="The Broad Institute Genome Sequencing Center for Infectious Disease"/>
            <person name="Wu L."/>
            <person name="Ma J."/>
        </authorList>
    </citation>
    <scope>NUCLEOTIDE SEQUENCE [LARGE SCALE GENOMIC DNA]</scope>
    <source>
        <strain evidence="4">NBRC 107710</strain>
    </source>
</reference>
<comment type="caution">
    <text evidence="2">The sequence shown here is derived from an EMBL/GenBank/DDBJ whole genome shotgun (WGS) entry which is preliminary data.</text>
</comment>
<evidence type="ECO:0000313" key="1">
    <source>
        <dbReference type="EMBL" id="GLS43730.1"/>
    </source>
</evidence>
<proteinExistence type="predicted"/>
<reference evidence="2 3" key="3">
    <citation type="submission" date="2020-08" db="EMBL/GenBank/DDBJ databases">
        <title>Genomic Encyclopedia of Type Strains, Phase IV (KMG-IV): sequencing the most valuable type-strain genomes for metagenomic binning, comparative biology and taxonomic classification.</title>
        <authorList>
            <person name="Goeker M."/>
        </authorList>
    </citation>
    <scope>NUCLEOTIDE SEQUENCE [LARGE SCALE GENOMIC DNA]</scope>
    <source>
        <strain evidence="2 3">DSM 24105</strain>
    </source>
</reference>